<keyword evidence="1" id="KW-0472">Membrane</keyword>
<evidence type="ECO:0000313" key="3">
    <source>
        <dbReference type="Proteomes" id="UP001299970"/>
    </source>
</evidence>
<feature type="transmembrane region" description="Helical" evidence="1">
    <location>
        <begin position="195"/>
        <end position="218"/>
    </location>
</feature>
<evidence type="ECO:0000256" key="1">
    <source>
        <dbReference type="SAM" id="Phobius"/>
    </source>
</evidence>
<keyword evidence="3" id="KW-1185">Reference proteome</keyword>
<feature type="transmembrane region" description="Helical" evidence="1">
    <location>
        <begin position="154"/>
        <end position="174"/>
    </location>
</feature>
<sequence length="221" mass="22880">MSTEALVLALTTVVRPMSAAAVVAMLSTAHPRRLLVSYIAAGLAFSLAVGTAVVLLAQGLGPATDAGGRPLIDTALGALALAYAGAAAFGWLPRPRSGSRPGSEWMRKRLQHLSPTAAAAAGVVTHLPGLVYLAALNAIVGDATGTVDAVVQVVLYNAIWFSLPIAALVLAHYHPELAKQSLAEVGTWIRRHQRVITIVFLVGLGGYLLVIGVLGLVYPPN</sequence>
<dbReference type="Pfam" id="PF11139">
    <property type="entry name" value="SfLAP"/>
    <property type="match status" value="1"/>
</dbReference>
<evidence type="ECO:0000313" key="2">
    <source>
        <dbReference type="EMBL" id="MCH6169934.1"/>
    </source>
</evidence>
<accession>A0ABS9TN21</accession>
<feature type="transmembrane region" description="Helical" evidence="1">
    <location>
        <begin position="113"/>
        <end position="134"/>
    </location>
</feature>
<keyword evidence="1" id="KW-0812">Transmembrane</keyword>
<organism evidence="2 3">
    <name type="scientific">Pseudonocardia alaniniphila</name>
    <dbReference type="NCBI Taxonomy" id="75291"/>
    <lineage>
        <taxon>Bacteria</taxon>
        <taxon>Bacillati</taxon>
        <taxon>Actinomycetota</taxon>
        <taxon>Actinomycetes</taxon>
        <taxon>Pseudonocardiales</taxon>
        <taxon>Pseudonocardiaceae</taxon>
        <taxon>Pseudonocardia</taxon>
    </lineage>
</organism>
<dbReference type="RefSeq" id="WP_241040634.1">
    <property type="nucleotide sequence ID" value="NZ_BAAAJF010000032.1"/>
</dbReference>
<feature type="transmembrane region" description="Helical" evidence="1">
    <location>
        <begin position="71"/>
        <end position="92"/>
    </location>
</feature>
<dbReference type="EMBL" id="JAKXMK010000029">
    <property type="protein sequence ID" value="MCH6169934.1"/>
    <property type="molecule type" value="Genomic_DNA"/>
</dbReference>
<keyword evidence="1" id="KW-1133">Transmembrane helix</keyword>
<comment type="caution">
    <text evidence="2">The sequence shown here is derived from an EMBL/GenBank/DDBJ whole genome shotgun (WGS) entry which is preliminary data.</text>
</comment>
<dbReference type="InterPro" id="IPR021315">
    <property type="entry name" value="Gap/Sap"/>
</dbReference>
<reference evidence="2 3" key="1">
    <citation type="submission" date="2022-03" db="EMBL/GenBank/DDBJ databases">
        <title>Pseudonocardia alaer sp. nov., a novel actinomycete isolated from reed forest soil.</title>
        <authorList>
            <person name="Wang L."/>
        </authorList>
    </citation>
    <scope>NUCLEOTIDE SEQUENCE [LARGE SCALE GENOMIC DNA]</scope>
    <source>
        <strain evidence="2 3">Y-16303</strain>
    </source>
</reference>
<proteinExistence type="predicted"/>
<feature type="transmembrane region" description="Helical" evidence="1">
    <location>
        <begin position="6"/>
        <end position="26"/>
    </location>
</feature>
<dbReference type="Proteomes" id="UP001299970">
    <property type="component" value="Unassembled WGS sequence"/>
</dbReference>
<gene>
    <name evidence="2" type="ORF">MMF94_29905</name>
</gene>
<feature type="transmembrane region" description="Helical" evidence="1">
    <location>
        <begin position="38"/>
        <end position="59"/>
    </location>
</feature>
<protein>
    <submittedName>
        <fullName evidence="2">GAP family protein</fullName>
    </submittedName>
</protein>
<name>A0ABS9TN21_9PSEU</name>